<gene>
    <name evidence="1" type="ORF">Gotri_010726</name>
</gene>
<sequence>MHTVTGLAVPSREPSSFYRPRTKLIRSPRQTRIKQSYFNHGTMGTTSKSSIKHLQPVSLLANQMLMLSMEI</sequence>
<protein>
    <submittedName>
        <fullName evidence="1">Uncharacterized protein</fullName>
    </submittedName>
</protein>
<dbReference type="Proteomes" id="UP000593568">
    <property type="component" value="Unassembled WGS sequence"/>
</dbReference>
<accession>A0A7J9ERU9</accession>
<proteinExistence type="predicted"/>
<dbReference type="AlphaFoldDB" id="A0A7J9ERU9"/>
<keyword evidence="2" id="KW-1185">Reference proteome</keyword>
<organism evidence="1 2">
    <name type="scientific">Gossypium trilobum</name>
    <dbReference type="NCBI Taxonomy" id="34281"/>
    <lineage>
        <taxon>Eukaryota</taxon>
        <taxon>Viridiplantae</taxon>
        <taxon>Streptophyta</taxon>
        <taxon>Embryophyta</taxon>
        <taxon>Tracheophyta</taxon>
        <taxon>Spermatophyta</taxon>
        <taxon>Magnoliopsida</taxon>
        <taxon>eudicotyledons</taxon>
        <taxon>Gunneridae</taxon>
        <taxon>Pentapetalae</taxon>
        <taxon>rosids</taxon>
        <taxon>malvids</taxon>
        <taxon>Malvales</taxon>
        <taxon>Malvaceae</taxon>
        <taxon>Malvoideae</taxon>
        <taxon>Gossypium</taxon>
    </lineage>
</organism>
<dbReference type="EMBL" id="JABEZW010000009">
    <property type="protein sequence ID" value="MBA0775601.1"/>
    <property type="molecule type" value="Genomic_DNA"/>
</dbReference>
<comment type="caution">
    <text evidence="1">The sequence shown here is derived from an EMBL/GenBank/DDBJ whole genome shotgun (WGS) entry which is preliminary data.</text>
</comment>
<reference evidence="1 2" key="1">
    <citation type="journal article" date="2019" name="Genome Biol. Evol.">
        <title>Insights into the evolution of the New World diploid cottons (Gossypium, subgenus Houzingenia) based on genome sequencing.</title>
        <authorList>
            <person name="Grover C.E."/>
            <person name="Arick M.A. 2nd"/>
            <person name="Thrash A."/>
            <person name="Conover J.L."/>
            <person name="Sanders W.S."/>
            <person name="Peterson D.G."/>
            <person name="Frelichowski J.E."/>
            <person name="Scheffler J.A."/>
            <person name="Scheffler B.E."/>
            <person name="Wendel J.F."/>
        </authorList>
    </citation>
    <scope>NUCLEOTIDE SEQUENCE [LARGE SCALE GENOMIC DNA]</scope>
    <source>
        <strain evidence="1">8</strain>
        <tissue evidence="1">Leaf</tissue>
    </source>
</reference>
<evidence type="ECO:0000313" key="1">
    <source>
        <dbReference type="EMBL" id="MBA0775601.1"/>
    </source>
</evidence>
<name>A0A7J9ERU9_9ROSI</name>
<evidence type="ECO:0000313" key="2">
    <source>
        <dbReference type="Proteomes" id="UP000593568"/>
    </source>
</evidence>